<dbReference type="PANTHER" id="PTHR46786:SF1">
    <property type="entry name" value="ZINC FINGER MATRIN-TYPE PROTEIN 3"/>
    <property type="match status" value="1"/>
</dbReference>
<dbReference type="EnsemblMetazoa" id="XM_019911196.1">
    <property type="protein sequence ID" value="XP_019766755.1"/>
    <property type="gene ID" value="LOC109542127"/>
</dbReference>
<reference evidence="8" key="1">
    <citation type="journal article" date="2013" name="Genome Biol.">
        <title>Draft genome of the mountain pine beetle, Dendroctonus ponderosae Hopkins, a major forest pest.</title>
        <authorList>
            <person name="Keeling C.I."/>
            <person name="Yuen M.M."/>
            <person name="Liao N.Y."/>
            <person name="Docking T.R."/>
            <person name="Chan S.K."/>
            <person name="Taylor G.A."/>
            <person name="Palmquist D.L."/>
            <person name="Jackman S.D."/>
            <person name="Nguyen A."/>
            <person name="Li M."/>
            <person name="Henderson H."/>
            <person name="Janes J.K."/>
            <person name="Zhao Y."/>
            <person name="Pandoh P."/>
            <person name="Moore R."/>
            <person name="Sperling F.A."/>
            <person name="Huber D.P."/>
            <person name="Birol I."/>
            <person name="Jones S.J."/>
            <person name="Bohlmann J."/>
        </authorList>
    </citation>
    <scope>NUCLEOTIDE SEQUENCE</scope>
</reference>
<keyword evidence="5" id="KW-0539">Nucleus</keyword>
<evidence type="ECO:0000256" key="5">
    <source>
        <dbReference type="ARBA" id="ARBA00023242"/>
    </source>
</evidence>
<dbReference type="InterPro" id="IPR000690">
    <property type="entry name" value="Matrin/U1-C_Znf_C2H2"/>
</dbReference>
<dbReference type="PANTHER" id="PTHR46786">
    <property type="entry name" value="ZINC FINGER MATRIN-TYPE PROTEIN 3"/>
    <property type="match status" value="1"/>
</dbReference>
<sequence>MISTDDGEFYPEKNLDRSYKIPKRSKLSDDNATGAIVCTASDFPTNHSDTPLQDSYYNYPYDPRASSAYYQNYPYFQEYGNLPGQGFYRAGEYAPGRGVKRPADFLGPNLGATPFMDDNVVPIEQSICNTLKSIKELPKTQRANIFERTVPDIADESLPKELKLLFQPLYCKLCSVQLSSNQTAIMHYKAKSHEKKIRKWLTDWAVKTGEPLPKRATAPREKKTEDLVEKNPSWFHCDVCDLDLTGQIHAESHYMGRNHQKALLGHKTPAGSGYYDKDGKWVRIKHLKSKSMDEKGEDSFGADFKKNLSASSVDAAPQQKKEVTPISNYHCKVCNIYTTHPDILESHFKGQKHAKKLKHLGIVASGESKNSAEETAIRPTTISTAIDNKTNNEVNLTAYRTPSGLYYCAICNTTINSESSFLQHLNSKGHDKKSQLKSKGTI</sequence>
<proteinExistence type="predicted"/>
<organism evidence="7 8">
    <name type="scientific">Dendroctonus ponderosae</name>
    <name type="common">Mountain pine beetle</name>
    <dbReference type="NCBI Taxonomy" id="77166"/>
    <lineage>
        <taxon>Eukaryota</taxon>
        <taxon>Metazoa</taxon>
        <taxon>Ecdysozoa</taxon>
        <taxon>Arthropoda</taxon>
        <taxon>Hexapoda</taxon>
        <taxon>Insecta</taxon>
        <taxon>Pterygota</taxon>
        <taxon>Neoptera</taxon>
        <taxon>Endopterygota</taxon>
        <taxon>Coleoptera</taxon>
        <taxon>Polyphaga</taxon>
        <taxon>Cucujiformia</taxon>
        <taxon>Curculionidae</taxon>
        <taxon>Scolytinae</taxon>
        <taxon>Dendroctonus</taxon>
    </lineage>
</organism>
<dbReference type="InterPro" id="IPR036236">
    <property type="entry name" value="Znf_C2H2_sf"/>
</dbReference>
<reference evidence="7" key="2">
    <citation type="submission" date="2024-08" db="UniProtKB">
        <authorList>
            <consortium name="EnsemblMetazoa"/>
        </authorList>
    </citation>
    <scope>IDENTIFICATION</scope>
</reference>
<keyword evidence="4" id="KW-0862">Zinc</keyword>
<comment type="subcellular location">
    <subcellularLocation>
        <location evidence="1">Nucleus</location>
    </subcellularLocation>
</comment>
<dbReference type="InterPro" id="IPR052644">
    <property type="entry name" value="ZMAT3"/>
</dbReference>
<protein>
    <recommendedName>
        <fullName evidence="6">Matrin-type domain-containing protein</fullName>
    </recommendedName>
</protein>
<keyword evidence="3" id="KW-0863">Zinc-finger</keyword>
<dbReference type="GO" id="GO:0003676">
    <property type="term" value="F:nucleic acid binding"/>
    <property type="evidence" value="ECO:0007669"/>
    <property type="project" value="InterPro"/>
</dbReference>
<dbReference type="PROSITE" id="PS50171">
    <property type="entry name" value="ZF_MATRIN"/>
    <property type="match status" value="1"/>
</dbReference>
<dbReference type="SUPFAM" id="SSF57667">
    <property type="entry name" value="beta-beta-alpha zinc fingers"/>
    <property type="match status" value="4"/>
</dbReference>
<dbReference type="Pfam" id="PF12874">
    <property type="entry name" value="zf-met"/>
    <property type="match status" value="4"/>
</dbReference>
<dbReference type="PROSITE" id="PS00028">
    <property type="entry name" value="ZINC_FINGER_C2H2_1"/>
    <property type="match status" value="2"/>
</dbReference>
<feature type="domain" description="Matrin-type" evidence="6">
    <location>
        <begin position="329"/>
        <end position="359"/>
    </location>
</feature>
<dbReference type="Proteomes" id="UP000019118">
    <property type="component" value="Unassembled WGS sequence"/>
</dbReference>
<dbReference type="InterPro" id="IPR013087">
    <property type="entry name" value="Znf_C2H2_type"/>
</dbReference>
<evidence type="ECO:0000259" key="6">
    <source>
        <dbReference type="PROSITE" id="PS50171"/>
    </source>
</evidence>
<evidence type="ECO:0000256" key="2">
    <source>
        <dbReference type="ARBA" id="ARBA00022723"/>
    </source>
</evidence>
<dbReference type="InterPro" id="IPR003604">
    <property type="entry name" value="Matrin/U1-like-C_Znf_C2H2"/>
</dbReference>
<dbReference type="GO" id="GO:0005634">
    <property type="term" value="C:nucleus"/>
    <property type="evidence" value="ECO:0007669"/>
    <property type="project" value="UniProtKB-SubCell"/>
</dbReference>
<accession>A0AAR5Q0I2</accession>
<name>A0AAR5Q0I2_DENPD</name>
<evidence type="ECO:0000313" key="7">
    <source>
        <dbReference type="EnsemblMetazoa" id="XP_019766755.1"/>
    </source>
</evidence>
<evidence type="ECO:0000256" key="1">
    <source>
        <dbReference type="ARBA" id="ARBA00004123"/>
    </source>
</evidence>
<evidence type="ECO:0000256" key="3">
    <source>
        <dbReference type="ARBA" id="ARBA00022771"/>
    </source>
</evidence>
<evidence type="ECO:0000256" key="4">
    <source>
        <dbReference type="ARBA" id="ARBA00022833"/>
    </source>
</evidence>
<evidence type="ECO:0000313" key="8">
    <source>
        <dbReference type="Proteomes" id="UP000019118"/>
    </source>
</evidence>
<keyword evidence="8" id="KW-1185">Reference proteome</keyword>
<dbReference type="GO" id="GO:0008270">
    <property type="term" value="F:zinc ion binding"/>
    <property type="evidence" value="ECO:0007669"/>
    <property type="project" value="UniProtKB-KW"/>
</dbReference>
<keyword evidence="2" id="KW-0479">Metal-binding</keyword>
<dbReference type="AlphaFoldDB" id="A0AAR5Q0I2"/>
<dbReference type="Gene3D" id="3.30.160.60">
    <property type="entry name" value="Classic Zinc Finger"/>
    <property type="match status" value="4"/>
</dbReference>
<dbReference type="SMART" id="SM00451">
    <property type="entry name" value="ZnF_U1"/>
    <property type="match status" value="4"/>
</dbReference>
<dbReference type="SMART" id="SM00355">
    <property type="entry name" value="ZnF_C2H2"/>
    <property type="match status" value="4"/>
</dbReference>